<dbReference type="KEGG" id="bpor:BPO_0052"/>
<keyword evidence="2" id="KW-1185">Reference proteome</keyword>
<dbReference type="EMBL" id="CP136426">
    <property type="protein sequence ID" value="WOC50699.1"/>
    <property type="molecule type" value="Genomic_DNA"/>
</dbReference>
<proteinExistence type="predicted"/>
<evidence type="ECO:0000313" key="1">
    <source>
        <dbReference type="EMBL" id="WOC50699.1"/>
    </source>
</evidence>
<sequence>MKNVIYLLRKKRLLYTATAINKINKMKK</sequence>
<name>A0AAU0EYL8_9FLAO</name>
<evidence type="ECO:0000313" key="2">
    <source>
        <dbReference type="Proteomes" id="UP001432059"/>
    </source>
</evidence>
<dbReference type="Proteomes" id="UP001432059">
    <property type="component" value="Chromosome"/>
</dbReference>
<protein>
    <submittedName>
        <fullName evidence="1">Uncharacterized protein</fullName>
    </submittedName>
</protein>
<accession>A0AAU0EYL8</accession>
<dbReference type="AlphaFoldDB" id="A0AAU0EYL8"/>
<gene>
    <name evidence="1" type="ORF">BPO_0052</name>
</gene>
<reference evidence="1" key="1">
    <citation type="submission" date="2023-10" db="EMBL/GenBank/DDBJ databases">
        <title>Characterization and whole genome sequencing of a novel strain of Bergeyella porcorum QD2021 isolated from pig.</title>
        <authorList>
            <person name="Liu G."/>
            <person name="Chen C."/>
            <person name="Han X."/>
        </authorList>
    </citation>
    <scope>NUCLEOTIDE SEQUENCE</scope>
    <source>
        <strain evidence="1">QD2021</strain>
    </source>
</reference>
<organism evidence="1 2">
    <name type="scientific">Bergeyella porcorum</name>
    <dbReference type="NCBI Taxonomy" id="1735111"/>
    <lineage>
        <taxon>Bacteria</taxon>
        <taxon>Pseudomonadati</taxon>
        <taxon>Bacteroidota</taxon>
        <taxon>Flavobacteriia</taxon>
        <taxon>Flavobacteriales</taxon>
        <taxon>Weeksellaceae</taxon>
        <taxon>Bergeyella</taxon>
    </lineage>
</organism>